<feature type="domain" description="DUF569" evidence="1">
    <location>
        <begin position="185"/>
        <end position="263"/>
    </location>
</feature>
<gene>
    <name evidence="4" type="primary">LOC100278603</name>
</gene>
<dbReference type="EMBL" id="BT088254">
    <property type="protein sequence ID" value="ACR38607.1"/>
    <property type="molecule type" value="mRNA"/>
</dbReference>
<reference evidence="3" key="2">
    <citation type="journal article" date="2009" name="PLoS Genet.">
        <title>Sequencing, mapping, and analysis of 27,455 maize full-length cDNAs.</title>
        <authorList>
            <person name="Soderlund C."/>
            <person name="Descour A."/>
            <person name="Kudrna D."/>
            <person name="Bomhoff M."/>
            <person name="Boyd L."/>
            <person name="Currie J."/>
            <person name="Angelova A."/>
            <person name="Collura K."/>
            <person name="Wissotski M."/>
            <person name="Ashley E."/>
            <person name="Morrow D."/>
            <person name="Fernandes J."/>
            <person name="Walbot V."/>
            <person name="Yu Y."/>
        </authorList>
    </citation>
    <scope>NUCLEOTIDE SEQUENCE</scope>
    <source>
        <strain evidence="3">B73</strain>
    </source>
</reference>
<protein>
    <recommendedName>
        <fullName evidence="1">DUF569 domain-containing protein</fullName>
    </recommendedName>
</protein>
<reference evidence="4" key="4">
    <citation type="submission" date="2019-07" db="EMBL/GenBank/DDBJ databases">
        <authorList>
            <person name="Seetharam A."/>
            <person name="Woodhouse M."/>
            <person name="Cannon E."/>
        </authorList>
    </citation>
    <scope>NUCLEOTIDE SEQUENCE [LARGE SCALE GENOMIC DNA]</scope>
    <source>
        <strain evidence="4">cv. B73</strain>
    </source>
</reference>
<dbReference type="InterPro" id="IPR054726">
    <property type="entry name" value="Ubiq_DUF569-assoc"/>
</dbReference>
<dbReference type="EnsemblPlants" id="Zm00001eb376070_T002">
    <property type="protein sequence ID" value="Zm00001eb376070_P002"/>
    <property type="gene ID" value="Zm00001eb376070"/>
</dbReference>
<evidence type="ECO:0000313" key="3">
    <source>
        <dbReference type="EMBL" id="ACR38607.1"/>
    </source>
</evidence>
<dbReference type="HOGENOM" id="CLU_046057_0_1_1"/>
<dbReference type="AlphaFoldDB" id="B6T525"/>
<dbReference type="Pfam" id="PF22932">
    <property type="entry name" value="Ubiq_DUF_assoc"/>
    <property type="match status" value="1"/>
</dbReference>
<name>B6T525_MAIZE</name>
<reference evidence="4" key="5">
    <citation type="submission" date="2021-05" db="UniProtKB">
        <authorList>
            <consortium name="EnsemblPlants"/>
        </authorList>
    </citation>
    <scope>IDENTIFICATION</scope>
    <source>
        <strain evidence="4">cv. B73</strain>
    </source>
</reference>
<sequence>MGCLLPDQAFVRLRNRTYGMYLYAHEDGAAVVLKPHRACLQTVWQLHRILRADRNLNYILFRSAAYGRYLTLSRETSPIYPGHSHQVNHTFQGVYETPMQDDVLWVIASADNLHAVIFHATYRVLRSSPSNMLLFGHAFVVGDIYHPVNYGTTIHWTVEEIPVRPEPPVIHLPTDCPFVTSGYLARGIIYMRADDHGNVNPRSRGCWLFYGNCLLQLRADLAKLLKEPADCITLCVRAGSQGRLTPLVIDLPSNDSDMEIIVLTTMSPAVLALRHPDVDAW</sequence>
<dbReference type="Proteomes" id="UP000007305">
    <property type="component" value="Chromosome 9"/>
</dbReference>
<accession>B6T525</accession>
<evidence type="ECO:0000313" key="5">
    <source>
        <dbReference type="Proteomes" id="UP000007305"/>
    </source>
</evidence>
<reference evidence="5" key="3">
    <citation type="journal article" date="2009" name="Science">
        <title>The B73 maize genome: complexity, diversity, and dynamics.</title>
        <authorList>
            <person name="Schnable P.S."/>
            <person name="Ware D."/>
            <person name="Fulton R.S."/>
            <person name="Stein J.C."/>
            <person name="Wei F."/>
            <person name="Pasternak S."/>
            <person name="Liang C."/>
            <person name="Zhang J."/>
            <person name="Fulton L."/>
            <person name="Graves T.A."/>
            <person name="Minx P."/>
            <person name="Reily A.D."/>
            <person name="Courtney L."/>
            <person name="Kruchowski S.S."/>
            <person name="Tomlinson C."/>
            <person name="Strong C."/>
            <person name="Delehaunty K."/>
            <person name="Fronick C."/>
            <person name="Courtney B."/>
            <person name="Rock S.M."/>
            <person name="Belter E."/>
            <person name="Du F."/>
            <person name="Kim K."/>
            <person name="Abbott R.M."/>
            <person name="Cotton M."/>
            <person name="Levy A."/>
            <person name="Marchetto P."/>
            <person name="Ochoa K."/>
            <person name="Jackson S.M."/>
            <person name="Gillam B."/>
            <person name="Chen W."/>
            <person name="Yan L."/>
            <person name="Higginbotham J."/>
            <person name="Cardenas M."/>
            <person name="Waligorski J."/>
            <person name="Applebaum E."/>
            <person name="Phelps L."/>
            <person name="Falcone J."/>
            <person name="Kanchi K."/>
            <person name="Thane T."/>
            <person name="Scimone A."/>
            <person name="Thane N."/>
            <person name="Henke J."/>
            <person name="Wang T."/>
            <person name="Ruppert J."/>
            <person name="Shah N."/>
            <person name="Rotter K."/>
            <person name="Hodges J."/>
            <person name="Ingenthron E."/>
            <person name="Cordes M."/>
            <person name="Kohlberg S."/>
            <person name="Sgro J."/>
            <person name="Delgado B."/>
            <person name="Mead K."/>
            <person name="Chinwalla A."/>
            <person name="Leonard S."/>
            <person name="Crouse K."/>
            <person name="Collura K."/>
            <person name="Kudrna D."/>
            <person name="Currie J."/>
            <person name="He R."/>
            <person name="Angelova A."/>
            <person name="Rajasekar S."/>
            <person name="Mueller T."/>
            <person name="Lomeli R."/>
            <person name="Scara G."/>
            <person name="Ko A."/>
            <person name="Delaney K."/>
            <person name="Wissotski M."/>
            <person name="Lopez G."/>
            <person name="Campos D."/>
            <person name="Braidotti M."/>
            <person name="Ashley E."/>
            <person name="Golser W."/>
            <person name="Kim H."/>
            <person name="Lee S."/>
            <person name="Lin J."/>
            <person name="Dujmic Z."/>
            <person name="Kim W."/>
            <person name="Talag J."/>
            <person name="Zuccolo A."/>
            <person name="Fan C."/>
            <person name="Sebastian A."/>
            <person name="Kramer M."/>
            <person name="Spiegel L."/>
            <person name="Nascimento L."/>
            <person name="Zutavern T."/>
            <person name="Miller B."/>
            <person name="Ambroise C."/>
            <person name="Muller S."/>
            <person name="Spooner W."/>
            <person name="Narechania A."/>
            <person name="Ren L."/>
            <person name="Wei S."/>
            <person name="Kumari S."/>
            <person name="Faga B."/>
            <person name="Levy M.J."/>
            <person name="McMahan L."/>
            <person name="Van Buren P."/>
            <person name="Vaughn M.W."/>
            <person name="Ying K."/>
            <person name="Yeh C.-T."/>
            <person name="Emrich S.J."/>
            <person name="Jia Y."/>
            <person name="Kalyanaraman A."/>
            <person name="Hsia A.-P."/>
            <person name="Barbazuk W.B."/>
            <person name="Baucom R.S."/>
            <person name="Brutnell T.P."/>
            <person name="Carpita N.C."/>
            <person name="Chaparro C."/>
            <person name="Chia J.-M."/>
            <person name="Deragon J.-M."/>
            <person name="Estill J.C."/>
            <person name="Fu Y."/>
            <person name="Jeddeloh J.A."/>
            <person name="Han Y."/>
            <person name="Lee H."/>
            <person name="Li P."/>
            <person name="Lisch D.R."/>
            <person name="Liu S."/>
            <person name="Liu Z."/>
            <person name="Nagel D.H."/>
            <person name="McCann M.C."/>
            <person name="SanMiguel P."/>
            <person name="Myers A.M."/>
            <person name="Nettleton D."/>
            <person name="Nguyen J."/>
            <person name="Penning B.W."/>
            <person name="Ponnala L."/>
            <person name="Schneider K.L."/>
            <person name="Schwartz D.C."/>
            <person name="Sharma A."/>
            <person name="Soderlund C."/>
            <person name="Springer N.M."/>
            <person name="Sun Q."/>
            <person name="Wang H."/>
            <person name="Waterman M."/>
            <person name="Westerman R."/>
            <person name="Wolfgruber T.K."/>
            <person name="Yang L."/>
            <person name="Yu Y."/>
            <person name="Zhang L."/>
            <person name="Zhou S."/>
            <person name="Zhu Q."/>
            <person name="Bennetzen J.L."/>
            <person name="Dawe R.K."/>
            <person name="Jiang J."/>
            <person name="Jiang N."/>
            <person name="Presting G.G."/>
            <person name="Wessler S.R."/>
            <person name="Aluru S."/>
            <person name="Martienssen R.A."/>
            <person name="Clifton S.W."/>
            <person name="McCombie W.R."/>
            <person name="Wing R.A."/>
            <person name="Wilson R.K."/>
        </authorList>
    </citation>
    <scope>NUCLEOTIDE SEQUENCE [LARGE SCALE GENOMIC DNA]</scope>
    <source>
        <strain evidence="5">cv. B73</strain>
    </source>
</reference>
<dbReference type="EMBL" id="EU960090">
    <property type="protein sequence ID" value="ACG32208.1"/>
    <property type="molecule type" value="mRNA"/>
</dbReference>
<dbReference type="ExpressionAtlas" id="B6T525">
    <property type="expression patterns" value="baseline"/>
</dbReference>
<evidence type="ECO:0000313" key="4">
    <source>
        <dbReference type="EnsemblPlants" id="Zm00001eb376070_P002"/>
    </source>
</evidence>
<dbReference type="PANTHER" id="PTHR31205:SF26">
    <property type="entry name" value="DUF569 DOMAIN-CONTAINING PROTEIN"/>
    <property type="match status" value="1"/>
</dbReference>
<evidence type="ECO:0000259" key="1">
    <source>
        <dbReference type="Pfam" id="PF22932"/>
    </source>
</evidence>
<dbReference type="SUPFAM" id="SSF82109">
    <property type="entry name" value="MIR domain"/>
    <property type="match status" value="1"/>
</dbReference>
<dbReference type="PANTHER" id="PTHR31205">
    <property type="entry name" value="ACTIN CROSS-LINKING PROTEIN (DUF569)"/>
    <property type="match status" value="1"/>
</dbReference>
<evidence type="ECO:0000313" key="2">
    <source>
        <dbReference type="EMBL" id="ACG32208.1"/>
    </source>
</evidence>
<reference evidence="2" key="1">
    <citation type="journal article" date="2009" name="Plant Mol. Biol.">
        <title>Insights into corn genes derived from large-scale cDNA sequencing.</title>
        <authorList>
            <person name="Alexandrov N.N."/>
            <person name="Brover V.V."/>
            <person name="Freidin S."/>
            <person name="Troukhan M.E."/>
            <person name="Tatarinova T.V."/>
            <person name="Zhang H."/>
            <person name="Swaller T.J."/>
            <person name="Lu Y.P."/>
            <person name="Bouck J."/>
            <person name="Flavell R.B."/>
            <person name="Feldmann K.A."/>
        </authorList>
    </citation>
    <scope>NUCLEOTIDE SEQUENCE</scope>
</reference>
<dbReference type="InterPro" id="IPR036300">
    <property type="entry name" value="MIR_dom_sf"/>
</dbReference>
<dbReference type="Gramene" id="Zm00001eb376070_T002">
    <property type="protein sequence ID" value="Zm00001eb376070_P002"/>
    <property type="gene ID" value="Zm00001eb376070"/>
</dbReference>
<proteinExistence type="evidence at transcript level"/>
<keyword evidence="5" id="KW-1185">Reference proteome</keyword>
<organism evidence="2">
    <name type="scientific">Zea mays</name>
    <name type="common">Maize</name>
    <dbReference type="NCBI Taxonomy" id="4577"/>
    <lineage>
        <taxon>Eukaryota</taxon>
        <taxon>Viridiplantae</taxon>
        <taxon>Streptophyta</taxon>
        <taxon>Embryophyta</taxon>
        <taxon>Tracheophyta</taxon>
        <taxon>Spermatophyta</taxon>
        <taxon>Magnoliopsida</taxon>
        <taxon>Liliopsida</taxon>
        <taxon>Poales</taxon>
        <taxon>Poaceae</taxon>
        <taxon>PACMAD clade</taxon>
        <taxon>Panicoideae</taxon>
        <taxon>Andropogonodae</taxon>
        <taxon>Andropogoneae</taxon>
        <taxon>Tripsacinae</taxon>
        <taxon>Zea</taxon>
    </lineage>
</organism>